<dbReference type="EMBL" id="CAJOBQ010004811">
    <property type="protein sequence ID" value="CAF4644387.1"/>
    <property type="molecule type" value="Genomic_DNA"/>
</dbReference>
<reference evidence="4" key="1">
    <citation type="submission" date="2021-02" db="EMBL/GenBank/DDBJ databases">
        <authorList>
            <person name="Nowell W R."/>
        </authorList>
    </citation>
    <scope>NUCLEOTIDE SEQUENCE</scope>
</reference>
<evidence type="ECO:0000313" key="4">
    <source>
        <dbReference type="EMBL" id="CAF4644387.1"/>
    </source>
</evidence>
<gene>
    <name evidence="3" type="ORF">FME351_LOCUS16421</name>
    <name evidence="2" type="ORF">KIK155_LOCUS6187</name>
    <name evidence="5" type="ORF">TOA249_LOCUS29208</name>
    <name evidence="4" type="ORF">TSG867_LOCUS30388</name>
</gene>
<evidence type="ECO:0000256" key="1">
    <source>
        <dbReference type="SAM" id="MobiDB-lite"/>
    </source>
</evidence>
<comment type="caution">
    <text evidence="4">The sequence shown here is derived from an EMBL/GenBank/DDBJ whole genome shotgun (WGS) entry which is preliminary data.</text>
</comment>
<dbReference type="EMBL" id="CAJOBS010004382">
    <property type="protein sequence ID" value="CAF4880378.1"/>
    <property type="molecule type" value="Genomic_DNA"/>
</dbReference>
<proteinExistence type="predicted"/>
<accession>A0A821EXV9</accession>
<dbReference type="EMBL" id="CAJNYU010002038">
    <property type="protein sequence ID" value="CAF3495211.1"/>
    <property type="molecule type" value="Genomic_DNA"/>
</dbReference>
<evidence type="ECO:0000313" key="2">
    <source>
        <dbReference type="EMBL" id="CAF3379831.1"/>
    </source>
</evidence>
<dbReference type="EMBL" id="CAJNYV010000757">
    <property type="protein sequence ID" value="CAF3379831.1"/>
    <property type="molecule type" value="Genomic_DNA"/>
</dbReference>
<sequence length="131" mass="15818">MDASSVTRQRYKLNFDRHSKQRHFKIDDKVLVRDFRKNPREVEWTSGVLINRIGSRLWSVKVRKQIWRRHENQIRQRYWSTDDDLIVTHKTTESADCDDDSSSFSPPDQQSKVLRRSSRTRKPVHRLIEQI</sequence>
<organism evidence="4 6">
    <name type="scientific">Rotaria socialis</name>
    <dbReference type="NCBI Taxonomy" id="392032"/>
    <lineage>
        <taxon>Eukaryota</taxon>
        <taxon>Metazoa</taxon>
        <taxon>Spiralia</taxon>
        <taxon>Gnathifera</taxon>
        <taxon>Rotifera</taxon>
        <taxon>Eurotatoria</taxon>
        <taxon>Bdelloidea</taxon>
        <taxon>Philodinida</taxon>
        <taxon>Philodinidae</taxon>
        <taxon>Rotaria</taxon>
    </lineage>
</organism>
<evidence type="ECO:0000313" key="6">
    <source>
        <dbReference type="Proteomes" id="UP000663862"/>
    </source>
</evidence>
<dbReference type="AlphaFoldDB" id="A0A821EXV9"/>
<evidence type="ECO:0000313" key="5">
    <source>
        <dbReference type="EMBL" id="CAF4880378.1"/>
    </source>
</evidence>
<dbReference type="Proteomes" id="UP000663865">
    <property type="component" value="Unassembled WGS sequence"/>
</dbReference>
<name>A0A821EXV9_9BILA</name>
<dbReference type="Proteomes" id="UP000663838">
    <property type="component" value="Unassembled WGS sequence"/>
</dbReference>
<feature type="compositionally biased region" description="Low complexity" evidence="1">
    <location>
        <begin position="102"/>
        <end position="111"/>
    </location>
</feature>
<feature type="compositionally biased region" description="Basic residues" evidence="1">
    <location>
        <begin position="113"/>
        <end position="124"/>
    </location>
</feature>
<dbReference type="Proteomes" id="UP000663862">
    <property type="component" value="Unassembled WGS sequence"/>
</dbReference>
<dbReference type="Proteomes" id="UP000663869">
    <property type="component" value="Unassembled WGS sequence"/>
</dbReference>
<feature type="region of interest" description="Disordered" evidence="1">
    <location>
        <begin position="92"/>
        <end position="124"/>
    </location>
</feature>
<evidence type="ECO:0000313" key="3">
    <source>
        <dbReference type="EMBL" id="CAF3495211.1"/>
    </source>
</evidence>
<protein>
    <submittedName>
        <fullName evidence="4">Uncharacterized protein</fullName>
    </submittedName>
</protein>